<evidence type="ECO:0000259" key="3">
    <source>
        <dbReference type="PROSITE" id="PS51387"/>
    </source>
</evidence>
<dbReference type="InterPro" id="IPR036318">
    <property type="entry name" value="FAD-bd_PCMH-like_sf"/>
</dbReference>
<dbReference type="InterPro" id="IPR016169">
    <property type="entry name" value="FAD-bd_PCMH_sub2"/>
</dbReference>
<protein>
    <submittedName>
        <fullName evidence="4">Glycolate oxidase, FAD-binding subunit GlcE</fullName>
    </submittedName>
</protein>
<dbReference type="Proteomes" id="UP000019146">
    <property type="component" value="Chromosome 2"/>
</dbReference>
<dbReference type="InterPro" id="IPR016164">
    <property type="entry name" value="FAD-linked_Oxase-like_C"/>
</dbReference>
<dbReference type="SUPFAM" id="SSF56176">
    <property type="entry name" value="FAD-binding/transporter-associated domain-like"/>
    <property type="match status" value="1"/>
</dbReference>
<keyword evidence="2" id="KW-0274">FAD</keyword>
<feature type="domain" description="FAD-binding PCMH-type" evidence="3">
    <location>
        <begin position="1"/>
        <end position="176"/>
    </location>
</feature>
<dbReference type="KEGG" id="bcai:K788_0000598"/>
<name>A0A0P0RID9_9BURK</name>
<evidence type="ECO:0000256" key="1">
    <source>
        <dbReference type="ARBA" id="ARBA00022630"/>
    </source>
</evidence>
<dbReference type="Pfam" id="PF01565">
    <property type="entry name" value="FAD_binding_4"/>
    <property type="match status" value="1"/>
</dbReference>
<proteinExistence type="predicted"/>
<gene>
    <name evidence="4" type="ORF">K788_0000598</name>
</gene>
<sequence>MDTKFESTDNSAALLDEVRAAIETDQALRIRGGDSKAFLGRSTDGKSIDTRSHRGIVTYDPTELVVTVRAGTPVAELEATLDTAGQMLPSEAPVFAGNATVGGMVASGLSGPRRPWGGSVRDFVLGCRIITGTGKHLRFGGEVMKNVAGYDISRLTAGSFGALGLITEVSLKVLPKPRASLSLAQSMTSETAISKISKWRSEGVPVTGACHVQDTLYVRIEGGEGSVKAARELVGGEETPYDFWTALREFQLPFFSDRRPLWRLSLPASAPHINLPGTAVIDWGGSQRWLKSDESEGIIREIAHRHGGHGACYTPGVSDQPFHPLPVPLLKLHQRLKKELDPSAIFNPGRMYADL</sequence>
<dbReference type="AlphaFoldDB" id="A0A0P0RID9"/>
<accession>A0A0P0RID9</accession>
<dbReference type="PROSITE" id="PS51387">
    <property type="entry name" value="FAD_PCMH"/>
    <property type="match status" value="1"/>
</dbReference>
<dbReference type="RefSeq" id="WP_035998423.1">
    <property type="nucleotide sequence ID" value="NZ_CP012747.1"/>
</dbReference>
<evidence type="ECO:0000256" key="2">
    <source>
        <dbReference type="ARBA" id="ARBA00022827"/>
    </source>
</evidence>
<dbReference type="SUPFAM" id="SSF55103">
    <property type="entry name" value="FAD-linked oxidases, C-terminal domain"/>
    <property type="match status" value="1"/>
</dbReference>
<dbReference type="InterPro" id="IPR016166">
    <property type="entry name" value="FAD-bd_PCMH"/>
</dbReference>
<dbReference type="InterPro" id="IPR006094">
    <property type="entry name" value="Oxid_FAD_bind_N"/>
</dbReference>
<evidence type="ECO:0000313" key="5">
    <source>
        <dbReference type="Proteomes" id="UP000019146"/>
    </source>
</evidence>
<dbReference type="PANTHER" id="PTHR11748:SF103">
    <property type="entry name" value="GLYCOLATE OXIDASE SUBUNIT GLCE"/>
    <property type="match status" value="1"/>
</dbReference>
<reference evidence="4 5" key="1">
    <citation type="journal article" date="2014" name="Genome Announc.">
        <title>Draft Genome Sequence of the Haloacid-Degrading Burkholderia caribensis Strain MBA4.</title>
        <authorList>
            <person name="Pan Y."/>
            <person name="Kong K.F."/>
            <person name="Tsang J.S."/>
        </authorList>
    </citation>
    <scope>NUCLEOTIDE SEQUENCE [LARGE SCALE GENOMIC DNA]</scope>
    <source>
        <strain evidence="4 5">MBA4</strain>
    </source>
</reference>
<dbReference type="GO" id="GO:0003824">
    <property type="term" value="F:catalytic activity"/>
    <property type="evidence" value="ECO:0007669"/>
    <property type="project" value="InterPro"/>
</dbReference>
<keyword evidence="1" id="KW-0285">Flavoprotein</keyword>
<dbReference type="EMBL" id="CP012747">
    <property type="protein sequence ID" value="ALL68328.1"/>
    <property type="molecule type" value="Genomic_DNA"/>
</dbReference>
<dbReference type="GeneID" id="69972050"/>
<dbReference type="Gene3D" id="3.30.465.10">
    <property type="match status" value="1"/>
</dbReference>
<organism evidence="4 5">
    <name type="scientific">Paraburkholderia caribensis MBA4</name>
    <dbReference type="NCBI Taxonomy" id="1323664"/>
    <lineage>
        <taxon>Bacteria</taxon>
        <taxon>Pseudomonadati</taxon>
        <taxon>Pseudomonadota</taxon>
        <taxon>Betaproteobacteria</taxon>
        <taxon>Burkholderiales</taxon>
        <taxon>Burkholderiaceae</taxon>
        <taxon>Paraburkholderia</taxon>
    </lineage>
</organism>
<dbReference type="GO" id="GO:0071949">
    <property type="term" value="F:FAD binding"/>
    <property type="evidence" value="ECO:0007669"/>
    <property type="project" value="InterPro"/>
</dbReference>
<dbReference type="PANTHER" id="PTHR11748">
    <property type="entry name" value="D-LACTATE DEHYDROGENASE"/>
    <property type="match status" value="1"/>
</dbReference>
<evidence type="ECO:0000313" key="4">
    <source>
        <dbReference type="EMBL" id="ALL68328.1"/>
    </source>
</evidence>
<dbReference type="NCBIfam" id="NF008439">
    <property type="entry name" value="PRK11282.1"/>
    <property type="match status" value="1"/>
</dbReference>